<evidence type="ECO:0000313" key="2">
    <source>
        <dbReference type="Proteomes" id="UP001157091"/>
    </source>
</evidence>
<dbReference type="Proteomes" id="UP001157091">
    <property type="component" value="Unassembled WGS sequence"/>
</dbReference>
<organism evidence="1 2">
    <name type="scientific">Luteimicrobium album</name>
    <dbReference type="NCBI Taxonomy" id="1054550"/>
    <lineage>
        <taxon>Bacteria</taxon>
        <taxon>Bacillati</taxon>
        <taxon>Actinomycetota</taxon>
        <taxon>Actinomycetes</taxon>
        <taxon>Micrococcales</taxon>
        <taxon>Luteimicrobium</taxon>
    </lineage>
</organism>
<keyword evidence="2" id="KW-1185">Reference proteome</keyword>
<dbReference type="EMBL" id="BSUK01000001">
    <property type="protein sequence ID" value="GMA23010.1"/>
    <property type="molecule type" value="Genomic_DNA"/>
</dbReference>
<gene>
    <name evidence="1" type="ORF">GCM10025864_07690</name>
</gene>
<evidence type="ECO:0000313" key="1">
    <source>
        <dbReference type="EMBL" id="GMA23010.1"/>
    </source>
</evidence>
<sequence>MRAHNSTGFVGCDGEPVPAGQYRAVVVDLVDPVRAAATRLTGLKGVERTSQALPLTVREPKSTPEGTTRPAWLDGTSLWCGMSETDLFRAMPVLTDASVTMSPSPVSDVDDPSDLARPGIRLQNLGPHDASVTVGKHPVIAWIDASTKKVVTFGPDELASTRTLTVPSGGALDYRTTGYDPTDYCATPDDGASPPVPPGLYELVVYTRVPEGAADGSIAFLYGSGPEVRVRHDGSVTTDLGDVGDAAAALALTTTGHQPSWIEGTGSGLSCGMTASSFAGQSWPDEPLTISGFVRPGDGQVGGELSLTEGSSARVTTSRDVGIAWFTTTPDDEPGKLVSFGADPGPDRTTTVTKQGLVLDGSLEAPDSCAPDADGAYTQHLPAGDYWIELYVRLTTADGGHPWLTDSAAMGVTVDADGAATER</sequence>
<name>A0ABQ6HZR9_9MICO</name>
<protein>
    <submittedName>
        <fullName evidence="1">Uncharacterized protein</fullName>
    </submittedName>
</protein>
<comment type="caution">
    <text evidence="1">The sequence shown here is derived from an EMBL/GenBank/DDBJ whole genome shotgun (WGS) entry which is preliminary data.</text>
</comment>
<proteinExistence type="predicted"/>
<reference evidence="2" key="1">
    <citation type="journal article" date="2019" name="Int. J. Syst. Evol. Microbiol.">
        <title>The Global Catalogue of Microorganisms (GCM) 10K type strain sequencing project: providing services to taxonomists for standard genome sequencing and annotation.</title>
        <authorList>
            <consortium name="The Broad Institute Genomics Platform"/>
            <consortium name="The Broad Institute Genome Sequencing Center for Infectious Disease"/>
            <person name="Wu L."/>
            <person name="Ma J."/>
        </authorList>
    </citation>
    <scope>NUCLEOTIDE SEQUENCE [LARGE SCALE GENOMIC DNA]</scope>
    <source>
        <strain evidence="2">NBRC 106348</strain>
    </source>
</reference>
<accession>A0ABQ6HZR9</accession>